<organism evidence="2 3">
    <name type="scientific">Staphylococcus pasteuri_A</name>
    <dbReference type="NCBI Taxonomy" id="3062664"/>
    <lineage>
        <taxon>Bacteria</taxon>
        <taxon>Bacillati</taxon>
        <taxon>Bacillota</taxon>
        <taxon>Bacilli</taxon>
        <taxon>Bacillales</taxon>
        <taxon>Staphylococcaceae</taxon>
        <taxon>Staphylococcus</taxon>
    </lineage>
</organism>
<keyword evidence="1" id="KW-0812">Transmembrane</keyword>
<name>A0AAW7YN54_9STAP</name>
<accession>A0AAW7YN54</accession>
<feature type="transmembrane region" description="Helical" evidence="1">
    <location>
        <begin position="16"/>
        <end position="47"/>
    </location>
</feature>
<reference evidence="2" key="1">
    <citation type="submission" date="2023-07" db="EMBL/GenBank/DDBJ databases">
        <title>Genome content predicts the carbon catabolic preferences of heterotrophic bacteria.</title>
        <authorList>
            <person name="Gralka M."/>
        </authorList>
    </citation>
    <scope>NUCLEOTIDE SEQUENCE</scope>
    <source>
        <strain evidence="2">E2R20</strain>
    </source>
</reference>
<evidence type="ECO:0000256" key="1">
    <source>
        <dbReference type="SAM" id="Phobius"/>
    </source>
</evidence>
<feature type="transmembrane region" description="Helical" evidence="1">
    <location>
        <begin position="141"/>
        <end position="161"/>
    </location>
</feature>
<gene>
    <name evidence="2" type="ORF">Q4528_05780</name>
</gene>
<feature type="transmembrane region" description="Helical" evidence="1">
    <location>
        <begin position="181"/>
        <end position="200"/>
    </location>
</feature>
<evidence type="ECO:0000313" key="3">
    <source>
        <dbReference type="Proteomes" id="UP001170310"/>
    </source>
</evidence>
<comment type="caution">
    <text evidence="2">The sequence shown here is derived from an EMBL/GenBank/DDBJ whole genome shotgun (WGS) entry which is preliminary data.</text>
</comment>
<dbReference type="Pfam" id="PF13346">
    <property type="entry name" value="ABC2_membrane_5"/>
    <property type="match status" value="1"/>
</dbReference>
<sequence>MKGLCLSMLYTAKKSLITYFIVSIVVSLFMALTSPLISCFISMLFLISPISDNLKHEKESKWMYYVSTLPTGRNLYIKSYFLLNCILIVIGLVIGTVSLTIINHNLNIIIASALIGIGAAGTYAVAFPLTFKFGPENSNAVLTTTVLIVMLFYFIVVFAFVFPGMGGADNIENVLTPFNQVVLIIYALFGIMTTVISYILSIKIFNKQDL</sequence>
<keyword evidence="1" id="KW-1133">Transmembrane helix</keyword>
<evidence type="ECO:0000313" key="2">
    <source>
        <dbReference type="EMBL" id="MDO6573664.1"/>
    </source>
</evidence>
<proteinExistence type="predicted"/>
<keyword evidence="3" id="KW-1185">Reference proteome</keyword>
<dbReference type="InterPro" id="IPR025699">
    <property type="entry name" value="ABC2_memb-like"/>
</dbReference>
<keyword evidence="1" id="KW-0472">Membrane</keyword>
<feature type="transmembrane region" description="Helical" evidence="1">
    <location>
        <begin position="81"/>
        <end position="102"/>
    </location>
</feature>
<protein>
    <submittedName>
        <fullName evidence="2">ABC-2 transporter permease</fullName>
    </submittedName>
</protein>
<feature type="transmembrane region" description="Helical" evidence="1">
    <location>
        <begin position="108"/>
        <end position="129"/>
    </location>
</feature>
<dbReference type="RefSeq" id="WP_017636696.1">
    <property type="nucleotide sequence ID" value="NZ_JAUOQO010000004.1"/>
</dbReference>
<dbReference type="AlphaFoldDB" id="A0AAW7YN54"/>
<dbReference type="GeneID" id="72471471"/>
<dbReference type="EMBL" id="JAUOQO010000004">
    <property type="protein sequence ID" value="MDO6573664.1"/>
    <property type="molecule type" value="Genomic_DNA"/>
</dbReference>
<dbReference type="Proteomes" id="UP001170310">
    <property type="component" value="Unassembled WGS sequence"/>
</dbReference>